<dbReference type="InterPro" id="IPR032675">
    <property type="entry name" value="LRR_dom_sf"/>
</dbReference>
<comment type="caution">
    <text evidence="1">The sequence shown here is derived from an EMBL/GenBank/DDBJ whole genome shotgun (WGS) entry which is preliminary data.</text>
</comment>
<dbReference type="Gene3D" id="3.80.10.10">
    <property type="entry name" value="Ribonuclease Inhibitor"/>
    <property type="match status" value="1"/>
</dbReference>
<gene>
    <name evidence="1" type="ORF">BG006_008097</name>
</gene>
<dbReference type="AlphaFoldDB" id="A0A9P5SKL3"/>
<organism evidence="1 2">
    <name type="scientific">Podila minutissima</name>
    <dbReference type="NCBI Taxonomy" id="64525"/>
    <lineage>
        <taxon>Eukaryota</taxon>
        <taxon>Fungi</taxon>
        <taxon>Fungi incertae sedis</taxon>
        <taxon>Mucoromycota</taxon>
        <taxon>Mortierellomycotina</taxon>
        <taxon>Mortierellomycetes</taxon>
        <taxon>Mortierellales</taxon>
        <taxon>Mortierellaceae</taxon>
        <taxon>Podila</taxon>
    </lineage>
</organism>
<protein>
    <submittedName>
        <fullName evidence="1">Uncharacterized protein</fullName>
    </submittedName>
</protein>
<dbReference type="SUPFAM" id="SSF52058">
    <property type="entry name" value="L domain-like"/>
    <property type="match status" value="1"/>
</dbReference>
<name>A0A9P5SKL3_9FUNG</name>
<reference evidence="1" key="1">
    <citation type="journal article" date="2020" name="Fungal Divers.">
        <title>Resolving the Mortierellaceae phylogeny through synthesis of multi-gene phylogenetics and phylogenomics.</title>
        <authorList>
            <person name="Vandepol N."/>
            <person name="Liber J."/>
            <person name="Desiro A."/>
            <person name="Na H."/>
            <person name="Kennedy M."/>
            <person name="Barry K."/>
            <person name="Grigoriev I.V."/>
            <person name="Miller A.N."/>
            <person name="O'Donnell K."/>
            <person name="Stajich J.E."/>
            <person name="Bonito G."/>
        </authorList>
    </citation>
    <scope>NUCLEOTIDE SEQUENCE</scope>
    <source>
        <strain evidence="1">NVP1</strain>
    </source>
</reference>
<accession>A0A9P5SKL3</accession>
<dbReference type="EMBL" id="JAAAUY010000532">
    <property type="protein sequence ID" value="KAF9328787.1"/>
    <property type="molecule type" value="Genomic_DNA"/>
</dbReference>
<sequence length="841" mass="95747">MVHSEVQSLPNECLYLVVDHLRDDLFTLRTLLLANRFFFHAAVPLMLNDPLSTWEMTYSRPKLKTDKEKLTALLIASIIHAQRAKAHSLGQDFTADGFLSKFGFQLVEPMTSLLLQDAVQGVSPTTIDYSKYFTDLFSYLWRYVKFPTIMRLKEFPQTWKHAMPTHNLFHGSLVQYLPYAEQEHIEELQLHNDYKDNVQERLVDLVLYHNTEFITSLHFHVADSHRYLPFADKLQKLQIVHLNRDESMPDSHLQDTISFIVQNRTAFPGKPPLRLEFGYSWHNPEWETMTPELRQRQHIFQKPRVALYAAVGNPPALDVSRCPGFYENCGDIDAESLEELIDQDMERTIYEGPERRTFLERCHQLQLLQLAVSRSDLFSWVVEKQLDGTTRSRDKKVLRNLKALTMWSDRGSNSLLPALNDAMVAFAQSLVEVIAQGHFSYETARAALPQERLRKDPVLGHWNLPFIRTIDIDIHGIPHIHINGFDKCPQLETLYLKIAGHRIPSILPRGDAPSMVVLSSVWKLPRLKSLFLNDMAALTFNYDSLNHMQNLQELSMVVNKKCAVIYPVATIPRLSSYICRQETSLNNNISVPEHADQKWKDSWSLPKLRSLFLEGPPSSVFSFNCLRGCPSLNSVELVHRKGLQRLPISSLSPYSSVIFKISPTKTPSDSDDTSLDPDMKPLLESKLNSFILKGSWAVSELDLITALTVYMPNLSSLELDRINDHLALHGDRFVETILEAKALGRAMTEEASSSAFEQNITNTGLSPERSSALVVVPVGKLHDVTSRYCLSKQICTSLCLLSLKTEEEAKSYRKAGITVFTTAGKWLILNPERGAREGLPV</sequence>
<proteinExistence type="predicted"/>
<evidence type="ECO:0000313" key="2">
    <source>
        <dbReference type="Proteomes" id="UP000696485"/>
    </source>
</evidence>
<dbReference type="Proteomes" id="UP000696485">
    <property type="component" value="Unassembled WGS sequence"/>
</dbReference>
<keyword evidence="2" id="KW-1185">Reference proteome</keyword>
<evidence type="ECO:0000313" key="1">
    <source>
        <dbReference type="EMBL" id="KAF9328787.1"/>
    </source>
</evidence>